<evidence type="ECO:0000313" key="5">
    <source>
        <dbReference type="Proteomes" id="UP000766629"/>
    </source>
</evidence>
<dbReference type="InterPro" id="IPR016181">
    <property type="entry name" value="Acyl_CoA_acyltransferase"/>
</dbReference>
<dbReference type="CDD" id="cd04301">
    <property type="entry name" value="NAT_SF"/>
    <property type="match status" value="1"/>
</dbReference>
<keyword evidence="5" id="KW-1185">Reference proteome</keyword>
<accession>A0ABS7ND91</accession>
<evidence type="ECO:0000313" key="4">
    <source>
        <dbReference type="EMBL" id="MBY6138836.1"/>
    </source>
</evidence>
<name>A0ABS7ND91_9RHOB</name>
<comment type="caution">
    <text evidence="4">The sequence shown here is derived from an EMBL/GenBank/DDBJ whole genome shotgun (WGS) entry which is preliminary data.</text>
</comment>
<dbReference type="Gene3D" id="3.40.630.30">
    <property type="match status" value="1"/>
</dbReference>
<dbReference type="EC" id="2.3.1.-" evidence="4"/>
<dbReference type="Proteomes" id="UP000766629">
    <property type="component" value="Unassembled WGS sequence"/>
</dbReference>
<evidence type="ECO:0000256" key="2">
    <source>
        <dbReference type="ARBA" id="ARBA00023315"/>
    </source>
</evidence>
<dbReference type="PANTHER" id="PTHR43800:SF1">
    <property type="entry name" value="PEPTIDYL-LYSINE N-ACETYLTRANSFERASE YJAB"/>
    <property type="match status" value="1"/>
</dbReference>
<feature type="domain" description="N-acetyltransferase" evidence="3">
    <location>
        <begin position="6"/>
        <end position="146"/>
    </location>
</feature>
<keyword evidence="1 4" id="KW-0808">Transferase</keyword>
<dbReference type="Pfam" id="PF13508">
    <property type="entry name" value="Acetyltransf_7"/>
    <property type="match status" value="1"/>
</dbReference>
<protein>
    <submittedName>
        <fullName evidence="4">GNAT family N-acetyltransferase</fullName>
        <ecNumber evidence="4">2.3.1.-</ecNumber>
    </submittedName>
</protein>
<evidence type="ECO:0000259" key="3">
    <source>
        <dbReference type="PROSITE" id="PS51186"/>
    </source>
</evidence>
<organism evidence="4 5">
    <name type="scientific">Leisingera daeponensis</name>
    <dbReference type="NCBI Taxonomy" id="405746"/>
    <lineage>
        <taxon>Bacteria</taxon>
        <taxon>Pseudomonadati</taxon>
        <taxon>Pseudomonadota</taxon>
        <taxon>Alphaproteobacteria</taxon>
        <taxon>Rhodobacterales</taxon>
        <taxon>Roseobacteraceae</taxon>
        <taxon>Leisingera</taxon>
    </lineage>
</organism>
<dbReference type="PROSITE" id="PS51186">
    <property type="entry name" value="GNAT"/>
    <property type="match status" value="1"/>
</dbReference>
<evidence type="ECO:0000256" key="1">
    <source>
        <dbReference type="ARBA" id="ARBA00022679"/>
    </source>
</evidence>
<dbReference type="InterPro" id="IPR000182">
    <property type="entry name" value="GNAT_dom"/>
</dbReference>
<proteinExistence type="predicted"/>
<dbReference type="RefSeq" id="WP_222502815.1">
    <property type="nucleotide sequence ID" value="NZ_JAHVJA010000002.1"/>
</dbReference>
<reference evidence="4 5" key="1">
    <citation type="submission" date="2021-06" db="EMBL/GenBank/DDBJ databases">
        <title>50 bacteria genomes isolated from Dapeng, Shenzhen, China.</title>
        <authorList>
            <person name="Zheng W."/>
            <person name="Yu S."/>
            <person name="Huang Y."/>
        </authorList>
    </citation>
    <scope>NUCLEOTIDE SEQUENCE [LARGE SCALE GENOMIC DNA]</scope>
    <source>
        <strain evidence="4 5">DP1N14-2</strain>
    </source>
</reference>
<dbReference type="EMBL" id="JAHVJA010000002">
    <property type="protein sequence ID" value="MBY6138836.1"/>
    <property type="molecule type" value="Genomic_DNA"/>
</dbReference>
<dbReference type="SUPFAM" id="SSF55729">
    <property type="entry name" value="Acyl-CoA N-acyltransferases (Nat)"/>
    <property type="match status" value="1"/>
</dbReference>
<keyword evidence="2 4" id="KW-0012">Acyltransferase</keyword>
<sequence length="148" mass="16249">MTDKAFLIRPYQAGDTDAVIAAWQKANALAHPFLSQAFVEKVRQDLRGIYLPNAETWVLEEASAVTGFIALLGNEIGGLFLDPSRHGRGYGKALVDHAVALKGPLKVEVFRDNAIGRRFYERCGFEFAGDEVHEPSGQVSWKMAMPGA</sequence>
<gene>
    <name evidence="4" type="ORF">KUV26_05240</name>
</gene>
<dbReference type="PANTHER" id="PTHR43800">
    <property type="entry name" value="PEPTIDYL-LYSINE N-ACETYLTRANSFERASE YJAB"/>
    <property type="match status" value="1"/>
</dbReference>
<dbReference type="GO" id="GO:0016746">
    <property type="term" value="F:acyltransferase activity"/>
    <property type="evidence" value="ECO:0007669"/>
    <property type="project" value="UniProtKB-KW"/>
</dbReference>